<protein>
    <recommendedName>
        <fullName evidence="1">HTH cro/C1-type domain-containing protein</fullName>
    </recommendedName>
</protein>
<evidence type="ECO:0000259" key="1">
    <source>
        <dbReference type="PROSITE" id="PS50943"/>
    </source>
</evidence>
<sequence length="113" mass="12750">MTVFDRTKEISKKRGMSLQQVAEKSGIGRNSIYHWKTQNPSIGNLNKVAKTLNISADYLLGTAEDQSSSEQTKEIDLKNAMNSEHTMMSWDGKQIPPEELEIIRRILDGGKNK</sequence>
<dbReference type="InterPro" id="IPR010982">
    <property type="entry name" value="Lambda_DNA-bd_dom_sf"/>
</dbReference>
<reference evidence="3" key="1">
    <citation type="submission" date="2015-07" db="EMBL/GenBank/DDBJ databases">
        <title>Lactobacillus ginsenosidimutans/EMML 3141/ whole genome sequencing.</title>
        <authorList>
            <person name="Kim M.K."/>
            <person name="Im W.-T."/>
            <person name="Srinivasan S."/>
            <person name="Lee J.-J."/>
        </authorList>
    </citation>
    <scope>NUCLEOTIDE SEQUENCE [LARGE SCALE GENOMIC DNA]</scope>
    <source>
        <strain evidence="3">EMML 3041</strain>
    </source>
</reference>
<evidence type="ECO:0000313" key="2">
    <source>
        <dbReference type="EMBL" id="AKP67699.1"/>
    </source>
</evidence>
<feature type="domain" description="HTH cro/C1-type" evidence="1">
    <location>
        <begin position="12"/>
        <end position="59"/>
    </location>
</feature>
<accession>A0A0H4QH09</accession>
<name>A0A0H4QH09_9LACO</name>
<dbReference type="SMART" id="SM00530">
    <property type="entry name" value="HTH_XRE"/>
    <property type="match status" value="1"/>
</dbReference>
<keyword evidence="3" id="KW-1185">Reference proteome</keyword>
<dbReference type="Gene3D" id="1.10.260.40">
    <property type="entry name" value="lambda repressor-like DNA-binding domains"/>
    <property type="match status" value="1"/>
</dbReference>
<dbReference type="Pfam" id="PF01381">
    <property type="entry name" value="HTH_3"/>
    <property type="match status" value="1"/>
</dbReference>
<proteinExistence type="predicted"/>
<dbReference type="STRING" id="1007676.ABM34_09275"/>
<dbReference type="AlphaFoldDB" id="A0A0H4QH09"/>
<dbReference type="EMBL" id="CP012034">
    <property type="protein sequence ID" value="AKP67699.1"/>
    <property type="molecule type" value="Genomic_DNA"/>
</dbReference>
<dbReference type="KEGG" id="lgn:ABM34_09275"/>
<gene>
    <name evidence="2" type="ORF">ABM34_09275</name>
</gene>
<organism evidence="2 3">
    <name type="scientific">Companilactobacillus ginsenosidimutans</name>
    <dbReference type="NCBI Taxonomy" id="1007676"/>
    <lineage>
        <taxon>Bacteria</taxon>
        <taxon>Bacillati</taxon>
        <taxon>Bacillota</taxon>
        <taxon>Bacilli</taxon>
        <taxon>Lactobacillales</taxon>
        <taxon>Lactobacillaceae</taxon>
        <taxon>Companilactobacillus</taxon>
    </lineage>
</organism>
<dbReference type="PROSITE" id="PS50943">
    <property type="entry name" value="HTH_CROC1"/>
    <property type="match status" value="1"/>
</dbReference>
<dbReference type="GO" id="GO:0003677">
    <property type="term" value="F:DNA binding"/>
    <property type="evidence" value="ECO:0007669"/>
    <property type="project" value="InterPro"/>
</dbReference>
<dbReference type="CDD" id="cd00093">
    <property type="entry name" value="HTH_XRE"/>
    <property type="match status" value="1"/>
</dbReference>
<dbReference type="RefSeq" id="WP_048705229.1">
    <property type="nucleotide sequence ID" value="NZ_CP012034.1"/>
</dbReference>
<evidence type="ECO:0000313" key="3">
    <source>
        <dbReference type="Proteomes" id="UP000036106"/>
    </source>
</evidence>
<dbReference type="SUPFAM" id="SSF47413">
    <property type="entry name" value="lambda repressor-like DNA-binding domains"/>
    <property type="match status" value="1"/>
</dbReference>
<dbReference type="Proteomes" id="UP000036106">
    <property type="component" value="Chromosome"/>
</dbReference>
<dbReference type="PATRIC" id="fig|1007676.4.peg.1877"/>
<dbReference type="OrthoDB" id="9805856at2"/>
<dbReference type="InterPro" id="IPR001387">
    <property type="entry name" value="Cro/C1-type_HTH"/>
</dbReference>